<dbReference type="PANTHER" id="PTHR43311:SF2">
    <property type="entry name" value="GLUTAMATE--TRNA LIGASE, MITOCHONDRIAL-RELATED"/>
    <property type="match status" value="1"/>
</dbReference>
<dbReference type="Pfam" id="PF00749">
    <property type="entry name" value="tRNA-synt_1c"/>
    <property type="match status" value="1"/>
</dbReference>
<comment type="catalytic activity">
    <reaction evidence="10 11">
        <text>tRNA(Glu) + L-glutamate + ATP = L-glutamyl-tRNA(Glu) + AMP + diphosphate</text>
        <dbReference type="Rhea" id="RHEA:23540"/>
        <dbReference type="Rhea" id="RHEA-COMP:9663"/>
        <dbReference type="Rhea" id="RHEA-COMP:9680"/>
        <dbReference type="ChEBI" id="CHEBI:29985"/>
        <dbReference type="ChEBI" id="CHEBI:30616"/>
        <dbReference type="ChEBI" id="CHEBI:33019"/>
        <dbReference type="ChEBI" id="CHEBI:78442"/>
        <dbReference type="ChEBI" id="CHEBI:78520"/>
        <dbReference type="ChEBI" id="CHEBI:456215"/>
        <dbReference type="EC" id="6.1.1.17"/>
    </reaction>
</comment>
<dbReference type="InterPro" id="IPR033910">
    <property type="entry name" value="GluRS_core"/>
</dbReference>
<gene>
    <name evidence="11" type="primary">gltX</name>
    <name evidence="14" type="ORF">CEG42_00480</name>
</gene>
<dbReference type="CDD" id="cd00808">
    <property type="entry name" value="GluRS_core"/>
    <property type="match status" value="1"/>
</dbReference>
<reference evidence="14 15" key="1">
    <citation type="submission" date="2017-06" db="EMBL/GenBank/DDBJ databases">
        <title>Genome Sequencing and Comparative Genomics Analysis of Five Ureaplasma Urealyticums with Different Drug Resistance.</title>
        <authorList>
            <person name="Ma L."/>
            <person name="Jia T."/>
        </authorList>
    </citation>
    <scope>NUCLEOTIDE SEQUENCE [LARGE SCALE GENOMIC DNA]</scope>
    <source>
        <strain evidence="15">hebnu uu3</strain>
    </source>
</reference>
<evidence type="ECO:0000256" key="7">
    <source>
        <dbReference type="ARBA" id="ARBA00022840"/>
    </source>
</evidence>
<evidence type="ECO:0000256" key="9">
    <source>
        <dbReference type="ARBA" id="ARBA00023146"/>
    </source>
</evidence>
<dbReference type="Gene3D" id="3.40.50.620">
    <property type="entry name" value="HUPs"/>
    <property type="match status" value="1"/>
</dbReference>
<dbReference type="EC" id="6.1.1.17" evidence="11"/>
<dbReference type="InterPro" id="IPR014729">
    <property type="entry name" value="Rossmann-like_a/b/a_fold"/>
</dbReference>
<dbReference type="InterPro" id="IPR020751">
    <property type="entry name" value="aa-tRNA-synth_I_codon-bd_sub2"/>
</dbReference>
<dbReference type="InterPro" id="IPR001412">
    <property type="entry name" value="aa-tRNA-synth_I_CS"/>
</dbReference>
<dbReference type="Gene3D" id="1.10.10.350">
    <property type="match status" value="1"/>
</dbReference>
<organism evidence="14 15">
    <name type="scientific">Ureaplasma parvum</name>
    <name type="common">Ureaplasma urealyticum biotype 1</name>
    <dbReference type="NCBI Taxonomy" id="134821"/>
    <lineage>
        <taxon>Bacteria</taxon>
        <taxon>Bacillati</taxon>
        <taxon>Mycoplasmatota</taxon>
        <taxon>Mycoplasmoidales</taxon>
        <taxon>Mycoplasmoidaceae</taxon>
        <taxon>Ureaplasma</taxon>
    </lineage>
</organism>
<keyword evidence="9 11" id="KW-0030">Aminoacyl-tRNA synthetase</keyword>
<protein>
    <recommendedName>
        <fullName evidence="11">Glutamate--tRNA ligase</fullName>
        <ecNumber evidence="11">6.1.1.17</ecNumber>
    </recommendedName>
    <alternativeName>
        <fullName evidence="11">Glutamyl-tRNA synthetase</fullName>
        <shortName evidence="11">GluRS</shortName>
    </alternativeName>
</protein>
<dbReference type="InterPro" id="IPR000924">
    <property type="entry name" value="Glu/Gln-tRNA-synth"/>
</dbReference>
<keyword evidence="8 11" id="KW-0648">Protein biosynthesis</keyword>
<dbReference type="Proteomes" id="UP000197054">
    <property type="component" value="Chromosome"/>
</dbReference>
<dbReference type="GO" id="GO:0008270">
    <property type="term" value="F:zinc ion binding"/>
    <property type="evidence" value="ECO:0007669"/>
    <property type="project" value="InterPro"/>
</dbReference>
<dbReference type="SUPFAM" id="SSF48163">
    <property type="entry name" value="An anticodon-binding domain of class I aminoacyl-tRNA synthetases"/>
    <property type="match status" value="1"/>
</dbReference>
<dbReference type="InterPro" id="IPR045462">
    <property type="entry name" value="aa-tRNA-synth_I_cd-bd"/>
</dbReference>
<sequence>MKIRTRYAPSPTGYLHIGGARTALFNYLLAKAYGGDFIIRIEDTDIERNVEGGINSQLDFLAWMGIIPDESIRNPKAFGPYIQSEKLKHYEKLALDLVDQKKAYFCFCSKEQLDADRELAEKSHQTPKYKRHCLNLDKKTIESNLLQNKEYTIRLKINENMEYSWDDLIRGKISIPGSALTDPVILKSNKIAMYNFAVVIDDYEMQISHIIRGEEHISNTPYQLAIAQALNYDITKIKYGHLSIIVDETGKKLSKRNLSLKQFVSDYEKDGYWPHAITNFVALLGWSPKNNDEIMSLETMIKNFDINNLSKSPAFFDINKMNWFSTQYFNNITQEEFINFIKKHSLTKELVLNDYTFINKCLLFKSHIINLKQLIDLVIEQFNCDKKVLASDVDYIKKNQLITVVRVFYEQLIINDEFNEEFIKEIIKKVQIITNNKGANLYMPIRIATTFSSHGPELAKTICYLGREKVLKNLINILKILD</sequence>
<evidence type="ECO:0000313" key="14">
    <source>
        <dbReference type="EMBL" id="ASD29727.1"/>
    </source>
</evidence>
<evidence type="ECO:0000256" key="6">
    <source>
        <dbReference type="ARBA" id="ARBA00022741"/>
    </source>
</evidence>
<evidence type="ECO:0000256" key="3">
    <source>
        <dbReference type="ARBA" id="ARBA00011245"/>
    </source>
</evidence>
<accession>A0AAC9T339</accession>
<comment type="subunit">
    <text evidence="3 11">Monomer.</text>
</comment>
<dbReference type="PRINTS" id="PR00987">
    <property type="entry name" value="TRNASYNTHGLU"/>
</dbReference>
<keyword evidence="5 11" id="KW-0436">Ligase</keyword>
<dbReference type="InterPro" id="IPR004527">
    <property type="entry name" value="Glu-tRNA-ligase_bac/mito"/>
</dbReference>
<dbReference type="GO" id="GO:0004818">
    <property type="term" value="F:glutamate-tRNA ligase activity"/>
    <property type="evidence" value="ECO:0007669"/>
    <property type="project" value="UniProtKB-UniRule"/>
</dbReference>
<dbReference type="PROSITE" id="PS00178">
    <property type="entry name" value="AA_TRNA_LIGASE_I"/>
    <property type="match status" value="1"/>
</dbReference>
<dbReference type="InterPro" id="IPR020058">
    <property type="entry name" value="Glu/Gln-tRNA-synth_Ib_cat-dom"/>
</dbReference>
<feature type="domain" description="Glutamyl/glutaminyl-tRNA synthetase class Ib catalytic" evidence="12">
    <location>
        <begin position="2"/>
        <end position="323"/>
    </location>
</feature>
<evidence type="ECO:0000256" key="10">
    <source>
        <dbReference type="ARBA" id="ARBA00048351"/>
    </source>
</evidence>
<evidence type="ECO:0000256" key="1">
    <source>
        <dbReference type="ARBA" id="ARBA00004496"/>
    </source>
</evidence>
<dbReference type="InterPro" id="IPR049940">
    <property type="entry name" value="GluQ/Sye"/>
</dbReference>
<dbReference type="FunFam" id="3.40.50.620:FF:000007">
    <property type="entry name" value="Glutamate--tRNA ligase"/>
    <property type="match status" value="1"/>
</dbReference>
<feature type="short sequence motif" description="'HIGH' region" evidence="11">
    <location>
        <begin position="9"/>
        <end position="19"/>
    </location>
</feature>
<evidence type="ECO:0000259" key="12">
    <source>
        <dbReference type="Pfam" id="PF00749"/>
    </source>
</evidence>
<keyword evidence="6 11" id="KW-0547">Nucleotide-binding</keyword>
<evidence type="ECO:0000256" key="4">
    <source>
        <dbReference type="ARBA" id="ARBA00022490"/>
    </source>
</evidence>
<dbReference type="AlphaFoldDB" id="A0AAC9T339"/>
<comment type="caution">
    <text evidence="11">Lacks conserved residue(s) required for the propagation of feature annotation.</text>
</comment>
<dbReference type="NCBIfam" id="TIGR00464">
    <property type="entry name" value="gltX_bact"/>
    <property type="match status" value="1"/>
</dbReference>
<dbReference type="EMBL" id="CP021991">
    <property type="protein sequence ID" value="ASD29727.1"/>
    <property type="molecule type" value="Genomic_DNA"/>
</dbReference>
<evidence type="ECO:0000259" key="13">
    <source>
        <dbReference type="Pfam" id="PF19269"/>
    </source>
</evidence>
<evidence type="ECO:0000256" key="11">
    <source>
        <dbReference type="HAMAP-Rule" id="MF_00022"/>
    </source>
</evidence>
<evidence type="ECO:0000313" key="15">
    <source>
        <dbReference type="Proteomes" id="UP000197054"/>
    </source>
</evidence>
<feature type="binding site" evidence="11">
    <location>
        <position position="255"/>
    </location>
    <ligand>
        <name>ATP</name>
        <dbReference type="ChEBI" id="CHEBI:30616"/>
    </ligand>
</feature>
<dbReference type="PANTHER" id="PTHR43311">
    <property type="entry name" value="GLUTAMATE--TRNA LIGASE"/>
    <property type="match status" value="1"/>
</dbReference>
<keyword evidence="7 11" id="KW-0067">ATP-binding</keyword>
<dbReference type="GO" id="GO:0000049">
    <property type="term" value="F:tRNA binding"/>
    <property type="evidence" value="ECO:0007669"/>
    <property type="project" value="InterPro"/>
</dbReference>
<dbReference type="HAMAP" id="MF_00022">
    <property type="entry name" value="Glu_tRNA_synth_type1"/>
    <property type="match status" value="1"/>
</dbReference>
<evidence type="ECO:0000256" key="2">
    <source>
        <dbReference type="ARBA" id="ARBA00007894"/>
    </source>
</evidence>
<evidence type="ECO:0000256" key="8">
    <source>
        <dbReference type="ARBA" id="ARBA00022917"/>
    </source>
</evidence>
<feature type="domain" description="Aminoacyl-tRNA synthetase class I anticodon-binding" evidence="13">
    <location>
        <begin position="362"/>
        <end position="474"/>
    </location>
</feature>
<dbReference type="Pfam" id="PF19269">
    <property type="entry name" value="Anticodon_2"/>
    <property type="match status" value="1"/>
</dbReference>
<comment type="subcellular location">
    <subcellularLocation>
        <location evidence="1 11">Cytoplasm</location>
    </subcellularLocation>
</comment>
<dbReference type="SUPFAM" id="SSF52374">
    <property type="entry name" value="Nucleotidylyl transferase"/>
    <property type="match status" value="1"/>
</dbReference>
<comment type="function">
    <text evidence="11">Catalyzes the attachment of glutamate to tRNA(Glu) in a two-step reaction: glutamate is first activated by ATP to form Glu-AMP and then transferred to the acceptor end of tRNA(Glu).</text>
</comment>
<dbReference type="GO" id="GO:0005829">
    <property type="term" value="C:cytosol"/>
    <property type="evidence" value="ECO:0007669"/>
    <property type="project" value="TreeGrafter"/>
</dbReference>
<dbReference type="InterPro" id="IPR008925">
    <property type="entry name" value="aa_tRNA-synth_I_cd-bd_sf"/>
</dbReference>
<name>A0AAC9T339_UREPR</name>
<evidence type="ECO:0000256" key="5">
    <source>
        <dbReference type="ARBA" id="ARBA00022598"/>
    </source>
</evidence>
<dbReference type="GO" id="GO:0006424">
    <property type="term" value="P:glutamyl-tRNA aminoacylation"/>
    <property type="evidence" value="ECO:0007669"/>
    <property type="project" value="UniProtKB-UniRule"/>
</dbReference>
<feature type="short sequence motif" description="'KMSKS' region" evidence="11">
    <location>
        <begin position="252"/>
        <end position="256"/>
    </location>
</feature>
<comment type="similarity">
    <text evidence="2 11">Belongs to the class-I aminoacyl-tRNA synthetase family. Glutamate--tRNA ligase type 1 subfamily.</text>
</comment>
<keyword evidence="4 11" id="KW-0963">Cytoplasm</keyword>
<proteinExistence type="inferred from homology"/>
<dbReference type="GO" id="GO:0005524">
    <property type="term" value="F:ATP binding"/>
    <property type="evidence" value="ECO:0007669"/>
    <property type="project" value="UniProtKB-UniRule"/>
</dbReference>
<dbReference type="RefSeq" id="WP_088444140.1">
    <property type="nucleotide sequence ID" value="NZ_CP021991.1"/>
</dbReference>